<dbReference type="OrthoDB" id="1662883at2759"/>
<dbReference type="PANTHER" id="PTHR36527:SF5">
    <property type="entry name" value="TUBULIN_FTSZ GTPASE DOMAIN-CONTAINING PROTEIN"/>
    <property type="match status" value="1"/>
</dbReference>
<gene>
    <name evidence="6" type="ORF">PHJA_002449500</name>
</gene>
<evidence type="ECO:0000256" key="1">
    <source>
        <dbReference type="ARBA" id="ARBA00009636"/>
    </source>
</evidence>
<dbReference type="Pfam" id="PF23603">
    <property type="entry name" value="Ubiquitin_TPR1"/>
    <property type="match status" value="1"/>
</dbReference>
<evidence type="ECO:0000256" key="2">
    <source>
        <dbReference type="ARBA" id="ARBA00022701"/>
    </source>
</evidence>
<proteinExistence type="inferred from homology"/>
<comment type="caution">
    <text evidence="6">The sequence shown here is derived from an EMBL/GenBank/DDBJ whole genome shotgun (WGS) entry which is preliminary data.</text>
</comment>
<dbReference type="EMBL" id="BMAC01000797">
    <property type="protein sequence ID" value="GFQ03057.1"/>
    <property type="molecule type" value="Genomic_DNA"/>
</dbReference>
<dbReference type="PRINTS" id="PR01161">
    <property type="entry name" value="TUBULIN"/>
</dbReference>
<dbReference type="SUPFAM" id="SSF52490">
    <property type="entry name" value="Tubulin nucleotide-binding domain-like"/>
    <property type="match status" value="1"/>
</dbReference>
<keyword evidence="2" id="KW-0493">Microtubule</keyword>
<keyword evidence="4" id="KW-0342">GTP-binding</keyword>
<dbReference type="GO" id="GO:0005525">
    <property type="term" value="F:GTP binding"/>
    <property type="evidence" value="ECO:0007669"/>
    <property type="project" value="UniProtKB-KW"/>
</dbReference>
<dbReference type="Proteomes" id="UP000653305">
    <property type="component" value="Unassembled WGS sequence"/>
</dbReference>
<accession>A0A830CV64</accession>
<evidence type="ECO:0000256" key="3">
    <source>
        <dbReference type="ARBA" id="ARBA00022741"/>
    </source>
</evidence>
<keyword evidence="3" id="KW-0547">Nucleotide-binding</keyword>
<sequence length="258" mass="28861">MEDLDSAYLVNKRFRVLPFSSSCQKASLAPAPSENMVVRDVDEVVEEPVAWYMVAARVVPSSRRTWKEKTFLMAPMESFLESISDILALLTVQTVMDLEPGTMYFVRSGPFGQIFKPDTFVFGQSGEGNNWAKGHYTEGVELIFVLDVFRKEAENWDCLQVSGTMKAHQKAKDTHVKFSIKSFKVPELYIEVPESASVGSLKEVASRLMTKLVNWHSNTLSINEATLTASLKTGTSMVKEPSPENPAESSQWIDIAIH</sequence>
<name>A0A830CV64_9LAMI</name>
<dbReference type="GO" id="GO:0005874">
    <property type="term" value="C:microtubule"/>
    <property type="evidence" value="ECO:0007669"/>
    <property type="project" value="UniProtKB-KW"/>
</dbReference>
<comment type="similarity">
    <text evidence="1">Belongs to the tubulin family.</text>
</comment>
<reference evidence="6" key="1">
    <citation type="submission" date="2020-07" db="EMBL/GenBank/DDBJ databases">
        <title>Ethylene signaling mediates host invasion by parasitic plants.</title>
        <authorList>
            <person name="Yoshida S."/>
        </authorList>
    </citation>
    <scope>NUCLEOTIDE SEQUENCE</scope>
    <source>
        <strain evidence="6">Okayama</strain>
    </source>
</reference>
<keyword evidence="7" id="KW-1185">Reference proteome</keyword>
<organism evidence="6 7">
    <name type="scientific">Phtheirospermum japonicum</name>
    <dbReference type="NCBI Taxonomy" id="374723"/>
    <lineage>
        <taxon>Eukaryota</taxon>
        <taxon>Viridiplantae</taxon>
        <taxon>Streptophyta</taxon>
        <taxon>Embryophyta</taxon>
        <taxon>Tracheophyta</taxon>
        <taxon>Spermatophyta</taxon>
        <taxon>Magnoliopsida</taxon>
        <taxon>eudicotyledons</taxon>
        <taxon>Gunneridae</taxon>
        <taxon>Pentapetalae</taxon>
        <taxon>asterids</taxon>
        <taxon>lamiids</taxon>
        <taxon>Lamiales</taxon>
        <taxon>Orobanchaceae</taxon>
        <taxon>Orobanchaceae incertae sedis</taxon>
        <taxon>Phtheirospermum</taxon>
    </lineage>
</organism>
<evidence type="ECO:0000256" key="4">
    <source>
        <dbReference type="ARBA" id="ARBA00023134"/>
    </source>
</evidence>
<evidence type="ECO:0000313" key="6">
    <source>
        <dbReference type="EMBL" id="GFQ03057.1"/>
    </source>
</evidence>
<feature type="domain" description="Telomere repeat-binding protein 1-6-like ubiquitin-like" evidence="5">
    <location>
        <begin position="175"/>
        <end position="208"/>
    </location>
</feature>
<evidence type="ECO:0000313" key="7">
    <source>
        <dbReference type="Proteomes" id="UP000653305"/>
    </source>
</evidence>
<dbReference type="InterPro" id="IPR000217">
    <property type="entry name" value="Tubulin"/>
</dbReference>
<dbReference type="PANTHER" id="PTHR36527">
    <property type="entry name" value="OS01G0282866 PROTEIN"/>
    <property type="match status" value="1"/>
</dbReference>
<dbReference type="InterPro" id="IPR036525">
    <property type="entry name" value="Tubulin/FtsZ_GTPase_sf"/>
</dbReference>
<evidence type="ECO:0000259" key="5">
    <source>
        <dbReference type="Pfam" id="PF23603"/>
    </source>
</evidence>
<dbReference type="GO" id="GO:0007017">
    <property type="term" value="P:microtubule-based process"/>
    <property type="evidence" value="ECO:0007669"/>
    <property type="project" value="InterPro"/>
</dbReference>
<dbReference type="InterPro" id="IPR057625">
    <property type="entry name" value="TPR1-6-like_ubiquitin"/>
</dbReference>
<dbReference type="Gene3D" id="3.40.50.1440">
    <property type="entry name" value="Tubulin/FtsZ, GTPase domain"/>
    <property type="match status" value="1"/>
</dbReference>
<protein>
    <submittedName>
        <fullName evidence="6">Tubulin beta-1 chain</fullName>
    </submittedName>
</protein>
<dbReference type="AlphaFoldDB" id="A0A830CV64"/>